<organism evidence="1 2">
    <name type="scientific">Elysia crispata</name>
    <name type="common">lettuce slug</name>
    <dbReference type="NCBI Taxonomy" id="231223"/>
    <lineage>
        <taxon>Eukaryota</taxon>
        <taxon>Metazoa</taxon>
        <taxon>Spiralia</taxon>
        <taxon>Lophotrochozoa</taxon>
        <taxon>Mollusca</taxon>
        <taxon>Gastropoda</taxon>
        <taxon>Heterobranchia</taxon>
        <taxon>Euthyneura</taxon>
        <taxon>Panpulmonata</taxon>
        <taxon>Sacoglossa</taxon>
        <taxon>Placobranchoidea</taxon>
        <taxon>Plakobranchidae</taxon>
        <taxon>Elysia</taxon>
    </lineage>
</organism>
<comment type="caution">
    <text evidence="1">The sequence shown here is derived from an EMBL/GenBank/DDBJ whole genome shotgun (WGS) entry which is preliminary data.</text>
</comment>
<dbReference type="AlphaFoldDB" id="A0AAE1ANK5"/>
<accession>A0AAE1ANK5</accession>
<evidence type="ECO:0000313" key="2">
    <source>
        <dbReference type="Proteomes" id="UP001283361"/>
    </source>
</evidence>
<reference evidence="1" key="1">
    <citation type="journal article" date="2023" name="G3 (Bethesda)">
        <title>A reference genome for the long-term kleptoplast-retaining sea slug Elysia crispata morphotype clarki.</title>
        <authorList>
            <person name="Eastman K.E."/>
            <person name="Pendleton A.L."/>
            <person name="Shaikh M.A."/>
            <person name="Suttiyut T."/>
            <person name="Ogas R."/>
            <person name="Tomko P."/>
            <person name="Gavelis G."/>
            <person name="Widhalm J.R."/>
            <person name="Wisecaver J.H."/>
        </authorList>
    </citation>
    <scope>NUCLEOTIDE SEQUENCE</scope>
    <source>
        <strain evidence="1">ECLA1</strain>
    </source>
</reference>
<dbReference type="EMBL" id="JAWDGP010001514">
    <property type="protein sequence ID" value="KAK3790870.1"/>
    <property type="molecule type" value="Genomic_DNA"/>
</dbReference>
<proteinExistence type="predicted"/>
<keyword evidence="2" id="KW-1185">Reference proteome</keyword>
<evidence type="ECO:0000313" key="1">
    <source>
        <dbReference type="EMBL" id="KAK3790870.1"/>
    </source>
</evidence>
<protein>
    <submittedName>
        <fullName evidence="1">Uncharacterized protein</fullName>
    </submittedName>
</protein>
<gene>
    <name evidence="1" type="ORF">RRG08_045402</name>
</gene>
<name>A0AAE1ANK5_9GAST</name>
<dbReference type="Proteomes" id="UP001283361">
    <property type="component" value="Unassembled WGS sequence"/>
</dbReference>
<sequence>MHHLCSDLTKTEAPNNPKSLTIEWTAHCADGLNQFHHGYTGDKLCEIGQSWTQIPNIPQVSELGIRGKQSHLPCQSFASGSRLACVGSQDARRYDYFALGEPLTGG</sequence>